<dbReference type="Gene3D" id="2.40.170.20">
    <property type="entry name" value="TonB-dependent receptor, beta-barrel domain"/>
    <property type="match status" value="1"/>
</dbReference>
<evidence type="ECO:0000256" key="9">
    <source>
        <dbReference type="ARBA" id="ARBA00023237"/>
    </source>
</evidence>
<dbReference type="InterPro" id="IPR008969">
    <property type="entry name" value="CarboxyPept-like_regulatory"/>
</dbReference>
<dbReference type="GO" id="GO:0015344">
    <property type="term" value="F:siderophore uptake transmembrane transporter activity"/>
    <property type="evidence" value="ECO:0007669"/>
    <property type="project" value="TreeGrafter"/>
</dbReference>
<keyword evidence="9" id="KW-0998">Cell outer membrane</keyword>
<proteinExistence type="predicted"/>
<dbReference type="InterPro" id="IPR036942">
    <property type="entry name" value="Beta-barrel_TonB_sf"/>
</dbReference>
<dbReference type="EMBL" id="QREI01000010">
    <property type="protein sequence ID" value="REE07932.1"/>
    <property type="molecule type" value="Genomic_DNA"/>
</dbReference>
<feature type="domain" description="TonB-dependent receptor-like beta-barrel" evidence="11">
    <location>
        <begin position="333"/>
        <end position="678"/>
    </location>
</feature>
<evidence type="ECO:0000256" key="6">
    <source>
        <dbReference type="ARBA" id="ARBA00023077"/>
    </source>
</evidence>
<dbReference type="InterPro" id="IPR000531">
    <property type="entry name" value="Beta-barrel_TonB"/>
</dbReference>
<accession>A0A3D9LL53</accession>
<comment type="subcellular location">
    <subcellularLocation>
        <location evidence="1">Cell outer membrane</location>
        <topology evidence="1">Multi-pass membrane protein</topology>
    </subcellularLocation>
</comment>
<evidence type="ECO:0000256" key="1">
    <source>
        <dbReference type="ARBA" id="ARBA00004571"/>
    </source>
</evidence>
<reference evidence="12 13" key="1">
    <citation type="submission" date="2018-07" db="EMBL/GenBank/DDBJ databases">
        <title>Genomic Encyclopedia of Type Strains, Phase III (KMG-III): the genomes of soil and plant-associated and newly described type strains.</title>
        <authorList>
            <person name="Whitman W."/>
        </authorList>
    </citation>
    <scope>NUCLEOTIDE SEQUENCE [LARGE SCALE GENOMIC DNA]</scope>
    <source>
        <strain evidence="12 13">CECT 7948</strain>
    </source>
</reference>
<dbReference type="GO" id="GO:0044718">
    <property type="term" value="P:siderophore transmembrane transport"/>
    <property type="evidence" value="ECO:0007669"/>
    <property type="project" value="TreeGrafter"/>
</dbReference>
<dbReference type="RefSeq" id="WP_245940387.1">
    <property type="nucleotide sequence ID" value="NZ_QREI01000010.1"/>
</dbReference>
<feature type="transmembrane region" description="Helical" evidence="10">
    <location>
        <begin position="15"/>
        <end position="33"/>
    </location>
</feature>
<keyword evidence="2" id="KW-0813">Transport</keyword>
<dbReference type="Gene3D" id="2.60.40.1120">
    <property type="entry name" value="Carboxypeptidase-like, regulatory domain"/>
    <property type="match status" value="1"/>
</dbReference>
<evidence type="ECO:0000313" key="13">
    <source>
        <dbReference type="Proteomes" id="UP000256919"/>
    </source>
</evidence>
<dbReference type="PANTHER" id="PTHR30069">
    <property type="entry name" value="TONB-DEPENDENT OUTER MEMBRANE RECEPTOR"/>
    <property type="match status" value="1"/>
</dbReference>
<evidence type="ECO:0000256" key="7">
    <source>
        <dbReference type="ARBA" id="ARBA00023136"/>
    </source>
</evidence>
<dbReference type="GO" id="GO:0009279">
    <property type="term" value="C:cell outer membrane"/>
    <property type="evidence" value="ECO:0007669"/>
    <property type="project" value="UniProtKB-SubCell"/>
</dbReference>
<dbReference type="Proteomes" id="UP000256919">
    <property type="component" value="Unassembled WGS sequence"/>
</dbReference>
<evidence type="ECO:0000256" key="5">
    <source>
        <dbReference type="ARBA" id="ARBA00022729"/>
    </source>
</evidence>
<evidence type="ECO:0000313" key="12">
    <source>
        <dbReference type="EMBL" id="REE07932.1"/>
    </source>
</evidence>
<comment type="caution">
    <text evidence="12">The sequence shown here is derived from an EMBL/GenBank/DDBJ whole genome shotgun (WGS) entry which is preliminary data.</text>
</comment>
<keyword evidence="7 10" id="KW-0472">Membrane</keyword>
<gene>
    <name evidence="12" type="ORF">DFQ09_110126</name>
</gene>
<sequence length="732" mass="82258">MKSQIHNYPENTRKMVLKTLITIIALLINTIIFSQTTISGKVTDTKGEAIIGANVYLEGTYDGATSDDRGKFAFSTVETGIQTLSISFLSFETKTIVDNVSKFQNLQIKLREDVESLDAVIISAGIFEASDNSKVSVLKPLDVVTTASALGDYVGALQTLPGTSNVAEDGRLFVRGGNADETQIFIDGIRVFTPYTPTTNDIPTRGRYSPFLFDGITFSTGGYASEFGQALSSVLLLNTIDEPDQEKTDIGIMSVGASLGNTQKWEKSSLSFSASYINLAPYLAIFEDKNEWKTPFVGAQGETVFRQKLNNGMLKFYAAFDATKFELNQEDINYKEGIDFKLNNNNFYLNTSYKGVLGYNWSLSSGVSYTYAKNKIGIEMTEINDTENSAHVKLKLKKRFNSRFKLSFGAEQFITDFDENYKEDTIDETYGFNNNITAAFAEADVIFSKNLALKVGVRADHSSIFNSTDIAPRAALAYKSSKNGQFSLAYGNFFQNPNSTILKFAHNLKAQKTSHYIINYQYVNDGKIFRAEAYRKDYDNLIKFDGEFETFTTNFESTGDGYALGLDLFWRDNTSIKNLDYWISYSYLDTERDYRNYTTAAQPSYATNHNLSIVGKYWIESLKSQVGFDYGFSSGRPYTNPNTTDFLNERTKPFNSLSLNWAYLLDQQKILYFSVNNVLGFKNVNGYQYADTPNLNGQFSRRALTPAADQFFFVGFFWTISENGNDNQLNNL</sequence>
<dbReference type="AlphaFoldDB" id="A0A3D9LL53"/>
<evidence type="ECO:0000256" key="8">
    <source>
        <dbReference type="ARBA" id="ARBA00023170"/>
    </source>
</evidence>
<keyword evidence="8 12" id="KW-0675">Receptor</keyword>
<keyword evidence="4 10" id="KW-0812">Transmembrane</keyword>
<keyword evidence="3" id="KW-1134">Transmembrane beta strand</keyword>
<dbReference type="InterPro" id="IPR039426">
    <property type="entry name" value="TonB-dep_rcpt-like"/>
</dbReference>
<keyword evidence="6" id="KW-0798">TonB box</keyword>
<dbReference type="SUPFAM" id="SSF56935">
    <property type="entry name" value="Porins"/>
    <property type="match status" value="1"/>
</dbReference>
<evidence type="ECO:0000256" key="4">
    <source>
        <dbReference type="ARBA" id="ARBA00022692"/>
    </source>
</evidence>
<keyword evidence="5" id="KW-0732">Signal</keyword>
<dbReference type="Pfam" id="PF13715">
    <property type="entry name" value="CarbopepD_reg_2"/>
    <property type="match status" value="1"/>
</dbReference>
<organism evidence="12 13">
    <name type="scientific">Winogradskyella pacifica</name>
    <dbReference type="NCBI Taxonomy" id="664642"/>
    <lineage>
        <taxon>Bacteria</taxon>
        <taxon>Pseudomonadati</taxon>
        <taxon>Bacteroidota</taxon>
        <taxon>Flavobacteriia</taxon>
        <taxon>Flavobacteriales</taxon>
        <taxon>Flavobacteriaceae</taxon>
        <taxon>Winogradskyella</taxon>
    </lineage>
</organism>
<evidence type="ECO:0000259" key="11">
    <source>
        <dbReference type="Pfam" id="PF00593"/>
    </source>
</evidence>
<dbReference type="SUPFAM" id="SSF49464">
    <property type="entry name" value="Carboxypeptidase regulatory domain-like"/>
    <property type="match status" value="1"/>
</dbReference>
<dbReference type="PANTHER" id="PTHR30069:SF29">
    <property type="entry name" value="HEMOGLOBIN AND HEMOGLOBIN-HAPTOGLOBIN-BINDING PROTEIN 1-RELATED"/>
    <property type="match status" value="1"/>
</dbReference>
<keyword evidence="10" id="KW-1133">Transmembrane helix</keyword>
<protein>
    <submittedName>
        <fullName evidence="12">Outer membrane cobalamin receptor</fullName>
    </submittedName>
</protein>
<evidence type="ECO:0000256" key="2">
    <source>
        <dbReference type="ARBA" id="ARBA00022448"/>
    </source>
</evidence>
<dbReference type="Pfam" id="PF00593">
    <property type="entry name" value="TonB_dep_Rec_b-barrel"/>
    <property type="match status" value="1"/>
</dbReference>
<keyword evidence="13" id="KW-1185">Reference proteome</keyword>
<evidence type="ECO:0000256" key="3">
    <source>
        <dbReference type="ARBA" id="ARBA00022452"/>
    </source>
</evidence>
<name>A0A3D9LL53_9FLAO</name>
<evidence type="ECO:0000256" key="10">
    <source>
        <dbReference type="SAM" id="Phobius"/>
    </source>
</evidence>